<proteinExistence type="predicted"/>
<dbReference type="RefSeq" id="WP_154573572.1">
    <property type="nucleotide sequence ID" value="NZ_VUMZ01000001.1"/>
</dbReference>
<keyword evidence="2" id="KW-1185">Reference proteome</keyword>
<gene>
    <name evidence="1" type="ORF">FYJ64_02015</name>
</gene>
<protein>
    <submittedName>
        <fullName evidence="1">Integrase</fullName>
    </submittedName>
</protein>
<organism evidence="1 2">
    <name type="scientific">Hornefia butyriciproducens</name>
    <dbReference type="NCBI Taxonomy" id="2652293"/>
    <lineage>
        <taxon>Bacteria</taxon>
        <taxon>Bacillati</taxon>
        <taxon>Bacillota</taxon>
        <taxon>Clostridia</taxon>
        <taxon>Peptostreptococcales</taxon>
        <taxon>Anaerovoracaceae</taxon>
        <taxon>Hornefia</taxon>
    </lineage>
</organism>
<name>A0A6L5Y3S8_9FIRM</name>
<dbReference type="EMBL" id="VUMZ01000001">
    <property type="protein sequence ID" value="MST51105.1"/>
    <property type="molecule type" value="Genomic_DNA"/>
</dbReference>
<sequence>MNRIKELQDFIAGQETDITEFDDALVKKLIEKITVFSDHFTVEFKSDITIEIEA</sequence>
<reference evidence="1 2" key="1">
    <citation type="submission" date="2019-08" db="EMBL/GenBank/DDBJ databases">
        <title>In-depth cultivation of the pig gut microbiome towards novel bacterial diversity and tailored functional studies.</title>
        <authorList>
            <person name="Wylensek D."/>
            <person name="Hitch T.C.A."/>
            <person name="Clavel T."/>
        </authorList>
    </citation>
    <scope>NUCLEOTIDE SEQUENCE [LARGE SCALE GENOMIC DNA]</scope>
    <source>
        <strain evidence="1 2">WCA-MUC-591-APC-3H</strain>
    </source>
</reference>
<accession>A0A6L5Y3S8</accession>
<dbReference type="Proteomes" id="UP000474676">
    <property type="component" value="Unassembled WGS sequence"/>
</dbReference>
<dbReference type="GeneID" id="303114088"/>
<evidence type="ECO:0000313" key="2">
    <source>
        <dbReference type="Proteomes" id="UP000474676"/>
    </source>
</evidence>
<evidence type="ECO:0000313" key="1">
    <source>
        <dbReference type="EMBL" id="MST51105.1"/>
    </source>
</evidence>
<comment type="caution">
    <text evidence="1">The sequence shown here is derived from an EMBL/GenBank/DDBJ whole genome shotgun (WGS) entry which is preliminary data.</text>
</comment>
<dbReference type="AlphaFoldDB" id="A0A6L5Y3S8"/>